<gene>
    <name evidence="1" type="ORF">QBC36DRAFT_367746</name>
</gene>
<feature type="non-terminal residue" evidence="1">
    <location>
        <position position="1"/>
    </location>
</feature>
<reference evidence="1" key="1">
    <citation type="journal article" date="2023" name="Mol. Phylogenet. Evol.">
        <title>Genome-scale phylogeny and comparative genomics of the fungal order Sordariales.</title>
        <authorList>
            <person name="Hensen N."/>
            <person name="Bonometti L."/>
            <person name="Westerberg I."/>
            <person name="Brannstrom I.O."/>
            <person name="Guillou S."/>
            <person name="Cros-Aarteil S."/>
            <person name="Calhoun S."/>
            <person name="Haridas S."/>
            <person name="Kuo A."/>
            <person name="Mondo S."/>
            <person name="Pangilinan J."/>
            <person name="Riley R."/>
            <person name="LaButti K."/>
            <person name="Andreopoulos B."/>
            <person name="Lipzen A."/>
            <person name="Chen C."/>
            <person name="Yan M."/>
            <person name="Daum C."/>
            <person name="Ng V."/>
            <person name="Clum A."/>
            <person name="Steindorff A."/>
            <person name="Ohm R.A."/>
            <person name="Martin F."/>
            <person name="Silar P."/>
            <person name="Natvig D.O."/>
            <person name="Lalanne C."/>
            <person name="Gautier V."/>
            <person name="Ament-Velasquez S.L."/>
            <person name="Kruys A."/>
            <person name="Hutchinson M.I."/>
            <person name="Powell A.J."/>
            <person name="Barry K."/>
            <person name="Miller A.N."/>
            <person name="Grigoriev I.V."/>
            <person name="Debuchy R."/>
            <person name="Gladieux P."/>
            <person name="Hiltunen Thoren M."/>
            <person name="Johannesson H."/>
        </authorList>
    </citation>
    <scope>NUCLEOTIDE SEQUENCE</scope>
    <source>
        <strain evidence="1">CBS 892.96</strain>
    </source>
</reference>
<keyword evidence="2" id="KW-1185">Reference proteome</keyword>
<proteinExistence type="predicted"/>
<dbReference type="Proteomes" id="UP001302321">
    <property type="component" value="Unassembled WGS sequence"/>
</dbReference>
<dbReference type="EMBL" id="MU866621">
    <property type="protein sequence ID" value="KAK4171178.1"/>
    <property type="molecule type" value="Genomic_DNA"/>
</dbReference>
<organism evidence="1 2">
    <name type="scientific">Triangularia setosa</name>
    <dbReference type="NCBI Taxonomy" id="2587417"/>
    <lineage>
        <taxon>Eukaryota</taxon>
        <taxon>Fungi</taxon>
        <taxon>Dikarya</taxon>
        <taxon>Ascomycota</taxon>
        <taxon>Pezizomycotina</taxon>
        <taxon>Sordariomycetes</taxon>
        <taxon>Sordariomycetidae</taxon>
        <taxon>Sordariales</taxon>
        <taxon>Podosporaceae</taxon>
        <taxon>Triangularia</taxon>
    </lineage>
</organism>
<evidence type="ECO:0000313" key="1">
    <source>
        <dbReference type="EMBL" id="KAK4171178.1"/>
    </source>
</evidence>
<dbReference type="AlphaFoldDB" id="A0AAN6VXT2"/>
<accession>A0AAN6VXT2</accession>
<name>A0AAN6VXT2_9PEZI</name>
<reference evidence="1" key="2">
    <citation type="submission" date="2023-05" db="EMBL/GenBank/DDBJ databases">
        <authorList>
            <consortium name="Lawrence Berkeley National Laboratory"/>
            <person name="Steindorff A."/>
            <person name="Hensen N."/>
            <person name="Bonometti L."/>
            <person name="Westerberg I."/>
            <person name="Brannstrom I.O."/>
            <person name="Guillou S."/>
            <person name="Cros-Aarteil S."/>
            <person name="Calhoun S."/>
            <person name="Haridas S."/>
            <person name="Kuo A."/>
            <person name="Mondo S."/>
            <person name="Pangilinan J."/>
            <person name="Riley R."/>
            <person name="Labutti K."/>
            <person name="Andreopoulos B."/>
            <person name="Lipzen A."/>
            <person name="Chen C."/>
            <person name="Yanf M."/>
            <person name="Daum C."/>
            <person name="Ng V."/>
            <person name="Clum A."/>
            <person name="Ohm R."/>
            <person name="Martin F."/>
            <person name="Silar P."/>
            <person name="Natvig D."/>
            <person name="Lalanne C."/>
            <person name="Gautier V."/>
            <person name="Ament-Velasquez S.L."/>
            <person name="Kruys A."/>
            <person name="Hutchinson M.I."/>
            <person name="Powell A.J."/>
            <person name="Barry K."/>
            <person name="Miller A.N."/>
            <person name="Grigoriev I.V."/>
            <person name="Debuchy R."/>
            <person name="Gladieux P."/>
            <person name="Thoren M.H."/>
            <person name="Johannesson H."/>
        </authorList>
    </citation>
    <scope>NUCLEOTIDE SEQUENCE</scope>
    <source>
        <strain evidence="1">CBS 892.96</strain>
    </source>
</reference>
<evidence type="ECO:0000313" key="2">
    <source>
        <dbReference type="Proteomes" id="UP001302321"/>
    </source>
</evidence>
<sequence>ADPLSIGASVLAFIGLADGIIRLSKYCIDGLKDAPSDIRMIHSKVSLPRAIFDVLAESDTPSLVEKDTALLSCHRCLPDLESLLPTGACIGHARRRISISDLDWPLKQFKARKILFEPSQQKATLLLVISGDMIHELRGIKTTLNKLHKNVTG</sequence>
<protein>
    <submittedName>
        <fullName evidence="1">Uncharacterized protein</fullName>
    </submittedName>
</protein>
<comment type="caution">
    <text evidence="1">The sequence shown here is derived from an EMBL/GenBank/DDBJ whole genome shotgun (WGS) entry which is preliminary data.</text>
</comment>